<dbReference type="GO" id="GO:0005524">
    <property type="term" value="F:ATP binding"/>
    <property type="evidence" value="ECO:0007669"/>
    <property type="project" value="UniProtKB-UniRule"/>
</dbReference>
<dbReference type="AlphaFoldDB" id="A0A2H4VA03"/>
<accession>A0A2H4VA03</accession>
<keyword evidence="5 11" id="KW-0067">ATP-binding</keyword>
<evidence type="ECO:0000256" key="2">
    <source>
        <dbReference type="ARBA" id="ARBA00022741"/>
    </source>
</evidence>
<evidence type="ECO:0000256" key="8">
    <source>
        <dbReference type="ARBA" id="ARBA00034617"/>
    </source>
</evidence>
<evidence type="ECO:0000256" key="7">
    <source>
        <dbReference type="ARBA" id="ARBA00023235"/>
    </source>
</evidence>
<dbReference type="EC" id="5.6.2.4" evidence="9"/>
<dbReference type="Gene3D" id="3.40.50.300">
    <property type="entry name" value="P-loop containing nucleotide triphosphate hydrolases"/>
    <property type="match status" value="2"/>
</dbReference>
<dbReference type="PANTHER" id="PTHR11070">
    <property type="entry name" value="UVRD / RECB / PCRA DNA HELICASE FAMILY MEMBER"/>
    <property type="match status" value="1"/>
</dbReference>
<dbReference type="InterPro" id="IPR027417">
    <property type="entry name" value="P-loop_NTPase"/>
</dbReference>
<evidence type="ECO:0000256" key="11">
    <source>
        <dbReference type="PROSITE-ProRule" id="PRU00560"/>
    </source>
</evidence>
<evidence type="ECO:0000256" key="4">
    <source>
        <dbReference type="ARBA" id="ARBA00022806"/>
    </source>
</evidence>
<keyword evidence="3 11" id="KW-0378">Hydrolase</keyword>
<evidence type="ECO:0000259" key="12">
    <source>
        <dbReference type="PROSITE" id="PS51198"/>
    </source>
</evidence>
<evidence type="ECO:0000313" key="15">
    <source>
        <dbReference type="Proteomes" id="UP000232806"/>
    </source>
</evidence>
<dbReference type="GO" id="GO:0003677">
    <property type="term" value="F:DNA binding"/>
    <property type="evidence" value="ECO:0007669"/>
    <property type="project" value="UniProtKB-KW"/>
</dbReference>
<dbReference type="GeneID" id="35120344"/>
<organism evidence="14 15">
    <name type="scientific">Methanobacterium subterraneum</name>
    <dbReference type="NCBI Taxonomy" id="59277"/>
    <lineage>
        <taxon>Archaea</taxon>
        <taxon>Methanobacteriati</taxon>
        <taxon>Methanobacteriota</taxon>
        <taxon>Methanomada group</taxon>
        <taxon>Methanobacteria</taxon>
        <taxon>Methanobacteriales</taxon>
        <taxon>Methanobacteriaceae</taxon>
        <taxon>Methanobacterium</taxon>
    </lineage>
</organism>
<dbReference type="InterPro" id="IPR000212">
    <property type="entry name" value="DNA_helicase_UvrD/REP"/>
</dbReference>
<evidence type="ECO:0000313" key="14">
    <source>
        <dbReference type="EMBL" id="AUB54927.1"/>
    </source>
</evidence>
<protein>
    <recommendedName>
        <fullName evidence="9">DNA 3'-5' helicase</fullName>
        <ecNumber evidence="9">5.6.2.4</ecNumber>
    </recommendedName>
</protein>
<dbReference type="Gene3D" id="1.10.10.160">
    <property type="match status" value="1"/>
</dbReference>
<dbReference type="InterPro" id="IPR013986">
    <property type="entry name" value="DExx_box_DNA_helicase_dom_sf"/>
</dbReference>
<dbReference type="Pfam" id="PF00580">
    <property type="entry name" value="UvrD-helicase"/>
    <property type="match status" value="1"/>
</dbReference>
<feature type="domain" description="UvrD-like helicase ATP-binding" evidence="12">
    <location>
        <begin position="11"/>
        <end position="291"/>
    </location>
</feature>
<dbReference type="RefSeq" id="WP_100904905.1">
    <property type="nucleotide sequence ID" value="NZ_CP017766.1"/>
</dbReference>
<evidence type="ECO:0000256" key="1">
    <source>
        <dbReference type="ARBA" id="ARBA00009922"/>
    </source>
</evidence>
<keyword evidence="2 11" id="KW-0547">Nucleotide-binding</keyword>
<dbReference type="GO" id="GO:0043138">
    <property type="term" value="F:3'-5' DNA helicase activity"/>
    <property type="evidence" value="ECO:0007669"/>
    <property type="project" value="UniProtKB-EC"/>
</dbReference>
<dbReference type="GO" id="GO:0000725">
    <property type="term" value="P:recombinational repair"/>
    <property type="evidence" value="ECO:0007669"/>
    <property type="project" value="TreeGrafter"/>
</dbReference>
<evidence type="ECO:0000256" key="10">
    <source>
        <dbReference type="ARBA" id="ARBA00048988"/>
    </source>
</evidence>
<proteinExistence type="inferred from homology"/>
<keyword evidence="7" id="KW-0413">Isomerase</keyword>
<dbReference type="PROSITE" id="PS51217">
    <property type="entry name" value="UVRD_HELICASE_CTER"/>
    <property type="match status" value="1"/>
</dbReference>
<gene>
    <name evidence="14" type="ORF">BK007_02085</name>
</gene>
<dbReference type="Gene3D" id="1.10.486.10">
    <property type="entry name" value="PCRA, domain 4"/>
    <property type="match status" value="1"/>
</dbReference>
<dbReference type="PROSITE" id="PS51198">
    <property type="entry name" value="UVRD_HELICASE_ATP_BIND"/>
    <property type="match status" value="1"/>
</dbReference>
<sequence>MNDLKTILELETLNPSQRKAVKLVESPVLVLAGPGSGKTRVLTFRIAQILESTLDHNFRILGLTFTHDASDEMQNRLIELVPQYMDKMFLGTYHSFCADVLRQHGSHIGIKPNFNIYSQDMDLKKVLSDSIRKNHIETNLNQDKLLPTIKLLKSFLIFPEESENVFENKNQGKIISEVYSAYENRLKYLNALDFDSLILNTYKLFKKYPAFIKRYRKVYKHICIDEFQDTNFAQYELIKLLCGKTYQNLFVVADDDQIIYQWNGASHQRITKFITDYSPKIIQLPVNYRCPQDIVDIANKLISHNFFRQKNKLPSQSASPEFNQDNIRLLHFSNLKTEAKDISYEINNKFEKLEDLVILARNRKILNEFQIALREVGINAVISQRKDDFESTPMIWILSALKLVNDKNNKDVLEALCGTFYQLTDVKTNPKEVIIQSQTSNLGYLQNWLELSFTRTDDPNVKKILNVTMEYLGHQKEYDKFSDLAINYFSDSILHKEPDDPSIEKFADFEEEKIVWYELKRGIKNSLGKNATLEAFLQELQMHSKEHVPKNSVILMTIHGSKGKEFDHVYLVGLVEDLLPSFQSISKGHESPEMEEERRNCFVAITRAKKTLTLSYSNNYYGWRKKPSRFLYEMGLLDKNEPNC</sequence>
<dbReference type="Pfam" id="PF13361">
    <property type="entry name" value="UvrD_C"/>
    <property type="match status" value="1"/>
</dbReference>
<dbReference type="EMBL" id="CP017766">
    <property type="protein sequence ID" value="AUB54927.1"/>
    <property type="molecule type" value="Genomic_DNA"/>
</dbReference>
<keyword evidence="6" id="KW-0238">DNA-binding</keyword>
<dbReference type="OrthoDB" id="203178at2157"/>
<keyword evidence="4 11" id="KW-0347">Helicase</keyword>
<reference evidence="14 15" key="1">
    <citation type="submission" date="2016-10" db="EMBL/GenBank/DDBJ databases">
        <title>Comparative genomics between deep and shallow subseafloor isolates.</title>
        <authorList>
            <person name="Ishii S."/>
            <person name="Miller J.R."/>
            <person name="Sutton G."/>
            <person name="Suzuki S."/>
            <person name="Methe B."/>
            <person name="Inagaki F."/>
            <person name="Imachi H."/>
        </authorList>
    </citation>
    <scope>NUCLEOTIDE SEQUENCE [LARGE SCALE GENOMIC DNA]</scope>
    <source>
        <strain evidence="14 15">MO-MB1</strain>
    </source>
</reference>
<evidence type="ECO:0000256" key="5">
    <source>
        <dbReference type="ARBA" id="ARBA00022840"/>
    </source>
</evidence>
<comment type="similarity">
    <text evidence="1">Belongs to the helicase family. UvrD subfamily.</text>
</comment>
<comment type="catalytic activity">
    <reaction evidence="10">
        <text>ATP + H2O = ADP + phosphate + H(+)</text>
        <dbReference type="Rhea" id="RHEA:13065"/>
        <dbReference type="ChEBI" id="CHEBI:15377"/>
        <dbReference type="ChEBI" id="CHEBI:15378"/>
        <dbReference type="ChEBI" id="CHEBI:30616"/>
        <dbReference type="ChEBI" id="CHEBI:43474"/>
        <dbReference type="ChEBI" id="CHEBI:456216"/>
        <dbReference type="EC" id="5.6.2.4"/>
    </reaction>
</comment>
<comment type="catalytic activity">
    <reaction evidence="8">
        <text>Couples ATP hydrolysis with the unwinding of duplex DNA by translocating in the 3'-5' direction.</text>
        <dbReference type="EC" id="5.6.2.4"/>
    </reaction>
</comment>
<name>A0A2H4VA03_9EURY</name>
<dbReference type="Proteomes" id="UP000232806">
    <property type="component" value="Chromosome"/>
</dbReference>
<dbReference type="GO" id="GO:0016787">
    <property type="term" value="F:hydrolase activity"/>
    <property type="evidence" value="ECO:0007669"/>
    <property type="project" value="UniProtKB-UniRule"/>
</dbReference>
<evidence type="ECO:0000256" key="6">
    <source>
        <dbReference type="ARBA" id="ARBA00023125"/>
    </source>
</evidence>
<dbReference type="PANTHER" id="PTHR11070:SF2">
    <property type="entry name" value="ATP-DEPENDENT DNA HELICASE SRS2"/>
    <property type="match status" value="1"/>
</dbReference>
<dbReference type="CDD" id="cd17932">
    <property type="entry name" value="DEXQc_UvrD"/>
    <property type="match status" value="1"/>
</dbReference>
<dbReference type="InterPro" id="IPR014016">
    <property type="entry name" value="UvrD-like_ATP-bd"/>
</dbReference>
<evidence type="ECO:0000256" key="3">
    <source>
        <dbReference type="ARBA" id="ARBA00022801"/>
    </source>
</evidence>
<dbReference type="InterPro" id="IPR014017">
    <property type="entry name" value="DNA_helicase_UvrD-like_C"/>
</dbReference>
<dbReference type="SUPFAM" id="SSF52540">
    <property type="entry name" value="P-loop containing nucleoside triphosphate hydrolases"/>
    <property type="match status" value="1"/>
</dbReference>
<evidence type="ECO:0000256" key="9">
    <source>
        <dbReference type="ARBA" id="ARBA00034808"/>
    </source>
</evidence>
<evidence type="ECO:0000259" key="13">
    <source>
        <dbReference type="PROSITE" id="PS51217"/>
    </source>
</evidence>
<feature type="domain" description="UvrD-like helicase C-terminal" evidence="13">
    <location>
        <begin position="292"/>
        <end position="563"/>
    </location>
</feature>
<feature type="binding site" evidence="11">
    <location>
        <begin position="32"/>
        <end position="39"/>
    </location>
    <ligand>
        <name>ATP</name>
        <dbReference type="ChEBI" id="CHEBI:30616"/>
    </ligand>
</feature>